<dbReference type="EMBL" id="CP002100">
    <property type="protein sequence ID" value="ADN50774.1"/>
    <property type="molecule type" value="Genomic_DNA"/>
</dbReference>
<reference evidence="3" key="2">
    <citation type="journal article" date="2010" name="Stand. Genomic Sci.">
        <title>Complete genome sequence of Vulcanisaeta distributa type strain (IC-017T).</title>
        <authorList>
            <person name="Mavromatis K."/>
            <person name="Sikorski J."/>
            <person name="Pabst E."/>
            <person name="Teshima H."/>
            <person name="Lapidus A."/>
            <person name="Lucas S."/>
            <person name="Nolan M."/>
            <person name="Glavina Del Rio T."/>
            <person name="Cheng J."/>
            <person name="Bruce D."/>
            <person name="Goodwin L."/>
            <person name="Pitluck S."/>
            <person name="Liolios K."/>
            <person name="Ivanova N."/>
            <person name="Mikhailova N."/>
            <person name="Pati A."/>
            <person name="Chen A."/>
            <person name="Palaniappan K."/>
            <person name="Land M."/>
            <person name="Hauser L."/>
            <person name="Chang Y."/>
            <person name="Jeffries C."/>
            <person name="Rohde M."/>
            <person name="Spring S."/>
            <person name="Goker M."/>
            <person name="Wirth R."/>
            <person name="Woyke T."/>
            <person name="Bristow J."/>
            <person name="Eisen J."/>
            <person name="Markowitz V."/>
            <person name="Hugenholtz P."/>
            <person name="Klenk H."/>
            <person name="Kyrpides N."/>
        </authorList>
    </citation>
    <scope>NUCLEOTIDE SEQUENCE [LARGE SCALE GENOMIC DNA]</scope>
    <source>
        <strain evidence="3">DSM 14429 / JCM 11212 / NBRC 100878 / IC-017</strain>
    </source>
</reference>
<keyword evidence="3" id="KW-1185">Reference proteome</keyword>
<evidence type="ECO:0000256" key="1">
    <source>
        <dbReference type="SAM" id="Phobius"/>
    </source>
</evidence>
<evidence type="ECO:0000313" key="3">
    <source>
        <dbReference type="Proteomes" id="UP000006681"/>
    </source>
</evidence>
<feature type="transmembrane region" description="Helical" evidence="1">
    <location>
        <begin position="211"/>
        <end position="229"/>
    </location>
</feature>
<accession>E1QSI1</accession>
<dbReference type="Proteomes" id="UP000006681">
    <property type="component" value="Chromosome"/>
</dbReference>
<feature type="transmembrane region" description="Helical" evidence="1">
    <location>
        <begin position="62"/>
        <end position="82"/>
    </location>
</feature>
<keyword evidence="1" id="KW-0812">Transmembrane</keyword>
<gene>
    <name evidence="2" type="ordered locus">Vdis_1388</name>
</gene>
<feature type="transmembrane region" description="Helical" evidence="1">
    <location>
        <begin position="20"/>
        <end position="42"/>
    </location>
</feature>
<dbReference type="HOGENOM" id="CLU_1232810_0_0_2"/>
<keyword evidence="1" id="KW-0472">Membrane</keyword>
<protein>
    <submittedName>
        <fullName evidence="2">Uncharacterized protein</fullName>
    </submittedName>
</protein>
<keyword evidence="1" id="KW-1133">Transmembrane helix</keyword>
<dbReference type="STRING" id="572478.Vdis_1388"/>
<sequence>MAIIIAIMSMPEVLEPLAKYIVKSMGPYWLIAVLIVGVIHGLKPDEHTWPITVTYGLMQRNVGGVIAAVSVFAGALTLVWTLMSALIGELMGLLNTSILDPYVDIIVGLTMIGVAAYLVFGRHGDYHDVKTADYKLIWIHGLAAAFGGDFFIVLILTIAIVPMITTDLSFLVGFMFGFGSWLAQTVIVLAIYKGVIKSVGDWSVVAEAGRIALGILGLFMIGLGIYSFFTPSD</sequence>
<dbReference type="eggNOG" id="arCOG06008">
    <property type="taxonomic scope" value="Archaea"/>
</dbReference>
<organism evidence="2 3">
    <name type="scientific">Vulcanisaeta distributa (strain DSM 14429 / JCM 11212 / NBRC 100878 / IC-017)</name>
    <dbReference type="NCBI Taxonomy" id="572478"/>
    <lineage>
        <taxon>Archaea</taxon>
        <taxon>Thermoproteota</taxon>
        <taxon>Thermoprotei</taxon>
        <taxon>Thermoproteales</taxon>
        <taxon>Thermoproteaceae</taxon>
        <taxon>Vulcanisaeta</taxon>
    </lineage>
</organism>
<feature type="transmembrane region" description="Helical" evidence="1">
    <location>
        <begin position="102"/>
        <end position="120"/>
    </location>
</feature>
<proteinExistence type="predicted"/>
<feature type="transmembrane region" description="Helical" evidence="1">
    <location>
        <begin position="141"/>
        <end position="164"/>
    </location>
</feature>
<dbReference type="AlphaFoldDB" id="E1QSI1"/>
<name>E1QSI1_VULDI</name>
<dbReference type="KEGG" id="vdi:Vdis_1388"/>
<reference evidence="2 3" key="1">
    <citation type="journal article" date="2010" name="Stand. Genomic Sci.">
        <title>Complete genome sequence of Vulcanisaeta distributa type strain (IC-017).</title>
        <authorList>
            <person name="Mavromatis K."/>
            <person name="Sikorski J."/>
            <person name="Pabst E."/>
            <person name="Teshima H."/>
            <person name="Lapidus A."/>
            <person name="Lucas S."/>
            <person name="Nolan M."/>
            <person name="Glavina Del Rio T."/>
            <person name="Cheng J.F."/>
            <person name="Bruce D."/>
            <person name="Goodwin L."/>
            <person name="Pitluck S."/>
            <person name="Liolios K."/>
            <person name="Ivanova N."/>
            <person name="Mikhailova N."/>
            <person name="Pati A."/>
            <person name="Chen A."/>
            <person name="Palaniappan K."/>
            <person name="Land M."/>
            <person name="Hauser L."/>
            <person name="Chang Y.J."/>
            <person name="Jeffries C.D."/>
            <person name="Rohde M."/>
            <person name="Spring S."/>
            <person name="Goker M."/>
            <person name="Wirth R."/>
            <person name="Woyke T."/>
            <person name="Bristow J."/>
            <person name="Eisen J.A."/>
            <person name="Markowitz V."/>
            <person name="Hugenholtz P."/>
            <person name="Klenk H.P."/>
            <person name="Kyrpides N.C."/>
        </authorList>
    </citation>
    <scope>NUCLEOTIDE SEQUENCE [LARGE SCALE GENOMIC DNA]</scope>
    <source>
        <strain evidence="3">DSM 14429 / JCM 11212 / NBRC 100878 / IC-017</strain>
    </source>
</reference>
<evidence type="ECO:0000313" key="2">
    <source>
        <dbReference type="EMBL" id="ADN50774.1"/>
    </source>
</evidence>
<feature type="transmembrane region" description="Helical" evidence="1">
    <location>
        <begin position="170"/>
        <end position="191"/>
    </location>
</feature>